<dbReference type="PANTHER" id="PTHR45527:SF1">
    <property type="entry name" value="FATTY ACID SYNTHASE"/>
    <property type="match status" value="1"/>
</dbReference>
<dbReference type="Pfam" id="PF00550">
    <property type="entry name" value="PP-binding"/>
    <property type="match status" value="3"/>
</dbReference>
<dbReference type="GO" id="GO:0031177">
    <property type="term" value="F:phosphopantetheine binding"/>
    <property type="evidence" value="ECO:0007669"/>
    <property type="project" value="InterPro"/>
</dbReference>
<dbReference type="InterPro" id="IPR045851">
    <property type="entry name" value="AMP-bd_C_sf"/>
</dbReference>
<dbReference type="Gene3D" id="3.30.559.10">
    <property type="entry name" value="Chloramphenicol acetyltransferase-like domain"/>
    <property type="match status" value="3"/>
</dbReference>
<feature type="compositionally biased region" description="Basic and acidic residues" evidence="4">
    <location>
        <begin position="3203"/>
        <end position="3215"/>
    </location>
</feature>
<dbReference type="EMBL" id="JACHIA010000013">
    <property type="protein sequence ID" value="MBB6072198.1"/>
    <property type="molecule type" value="Genomic_DNA"/>
</dbReference>
<keyword evidence="3" id="KW-0597">Phosphoprotein</keyword>
<dbReference type="NCBIfam" id="NF003417">
    <property type="entry name" value="PRK04813.1"/>
    <property type="match status" value="3"/>
</dbReference>
<dbReference type="RefSeq" id="WP_170032159.1">
    <property type="nucleotide sequence ID" value="NZ_JABDTL010000001.1"/>
</dbReference>
<dbReference type="Pfam" id="PF00501">
    <property type="entry name" value="AMP-binding"/>
    <property type="match status" value="3"/>
</dbReference>
<dbReference type="SUPFAM" id="SSF56801">
    <property type="entry name" value="Acetyl-CoA synthetase-like"/>
    <property type="match status" value="3"/>
</dbReference>
<name>A0A841H2J9_9BACT</name>
<evidence type="ECO:0000256" key="4">
    <source>
        <dbReference type="SAM" id="MobiDB-lite"/>
    </source>
</evidence>
<keyword evidence="7" id="KW-1185">Reference proteome</keyword>
<dbReference type="InterPro" id="IPR036736">
    <property type="entry name" value="ACP-like_sf"/>
</dbReference>
<evidence type="ECO:0000256" key="3">
    <source>
        <dbReference type="ARBA" id="ARBA00022553"/>
    </source>
</evidence>
<dbReference type="InterPro" id="IPR000873">
    <property type="entry name" value="AMP-dep_synth/lig_dom"/>
</dbReference>
<evidence type="ECO:0000259" key="5">
    <source>
        <dbReference type="PROSITE" id="PS50075"/>
    </source>
</evidence>
<evidence type="ECO:0000313" key="6">
    <source>
        <dbReference type="EMBL" id="MBB6072198.1"/>
    </source>
</evidence>
<keyword evidence="2" id="KW-0596">Phosphopantetheine</keyword>
<dbReference type="PROSITE" id="PS00455">
    <property type="entry name" value="AMP_BINDING"/>
    <property type="match status" value="3"/>
</dbReference>
<dbReference type="InterPro" id="IPR009081">
    <property type="entry name" value="PP-bd_ACP"/>
</dbReference>
<feature type="region of interest" description="Disordered" evidence="4">
    <location>
        <begin position="3098"/>
        <end position="3119"/>
    </location>
</feature>
<sequence length="3222" mass="347419">MTELLDRLRGLTPEKRRLLEMRLRASRDSAAGGLAARERTGEPLPVSFAQQRLWLIDRMTPGAALYNMAMPRRMYGPLDVSALERTLNALRSRHEPFRTVFAERDGQPVQVIHPFTPVPLPVVDLSHLPPEARGEEALRLARQDMLAPFDLARGPLFRATLLHLDDDDHALLLSMHHIVSDGWSLGVMGRELEALYSAFREGRPDPLPPLPLQYADYAVWQREWLSGERLQQEAAWWRERLAGAPTALELPTDRPRPAAPSGRGEPRVIVVPEAVASGLRALALAEGATLFAVLLGALRVVLARHAGQDEVVLGTTIAGRTRAEVEGLIGFFINSLALRTPLSGDPTFRELVRRERETVLDAFQHQDLPFERVVEELRLPRDLSRAPVYQAMFSLHNTPAGGGGPLPELRLEPLGLEAETVRFDLSVEAAEFGGPIAVRALFATDLFDARSIELILEHYLGLLERVASNPDRRLSDLPLLDEEDRALVLGAWNDTALPFNDTATLAELFEAQTDRTPDATAVTDGVRDVTFRELDAAATRLSRVLRRRGVGPESRVGILLERGVEPVVALLAVLKAGGAYVPLDPEHPDERLRAVLLDGGIRMVVSQSALRAAADRAGAEVVCLECDRAEIEAEPAERLAVSATAENLAYVLYTSGSTGTPKGVAVRQRSVVNLLHALGRAVHGTDEGPRRVTLNGPLTFDTSVKQWIQLLDGHALAVVPQEVRYDGAALRTHLLQVRADVLDCTPAQLRLLLDAAGAEPIGPSRVLVGGEAIDPELWTALSARGDAAFFNVYGPTEATVDTTALRISDAHPRPSLGGPVANVTAYVLDGEMRPVPAGVPGELFIGGAGVARGYLNRPALTAERFIPDPFGAPGSRLYRSGDRMRWREDGTLDFLGRIDFQVKVRGFRIELGEIEALLRAETGVRQAIAVVRRDGGEDRIVAYAVTGDADAGDADAGTALRARLAAALPPYMVPSAVVVLDQLPLTRNGKVDRAALPAPEYGSRAEHAELVTETERRLAAVWTEVLGAERVGAEDNFFDLGGHSLLAARVIARVREGFGADVPLRALFESPTVRELAVRVDALTGKAQAGPPLVPVPRDQPIPLSFAQERLWFLDQLDPGTPVYNVPHAVELAGPVDADALVAAVREIVRRHEALRTAFVPGADGPVQVVLPADGFRVERVDLTSVAEDEREAEAERRIAEESRASFDLSAGPLLRATLFRLRPDRHVLLTVAHHTASDAWSTGILYRELTALYEAFSRGEPSPLPPLAIQYADFSAWQRAWLAGDTLEEQIAYWRERLEGAPATLGLPTDRARPAVQDLRGGSHRFALSATAAQGARVLARTENATLFIVLLAAFQAVLHRWSGQDDIVVGTPILTRSRPELEGLIGFFGNTLALRTRVDENLSFRDLLGRVRDTTLGAYAHQDLPFERLVDALGVERALSHPPVFQVMLTLQNAPPASLALGEAGLAGRRTELGTSRFDMTVGVIEAGEQMLGGVEFAAALWDQETVARMMEHLDVLLAAAVAAPDAPLSRLSMLSTAETEWIADFNRTERPAAAGVCVHDLFASQAALTPDAAALEFGDESLTYAQVDARSNRLARRLAALGAGIDARVAICLERSVDMPVAVLAVLKAGAAYVAVDPAYPAERIAYMLRDSRAAVLVTTDSVLQKLPVADTPVLRLDADRDAIVAESDAPLRVDVHPENLAYVLYTSGSTGLPKGAALPHRALVNLLRWQLARWEGRAAARTLQFASLSFDVSFQEIFAAWAAGGTLVLTNDDTRRDAEALLALLRGQRVERLFLPFAALQNLAETAEHVDGRLPELREIITAGEALRTTPQLRALFAANPGLRLDNQYGPSETHVISAHQVAEDASEWPLLPPIGAPVDNTRLHVLDGRLLPAPVGVPGELFAAGQNLARGYLNRPALTAERFIPDPFGAPGSRLYRTGDRARWLPAGELEYVGRTDFQVKVRGFRVEPGEIEAALGTHPAVREAAVAVRGEGAEKRIVAWLVPVEGAAPTVAELRAHVASRVPEYMVPAAWVTLERMPLTPSGKVDRRALPAPDDTAEAAGRVAPRTPAEEVVAGIWARVLGTAPGVHDNFFDLGGHSLRATQVMSRIREAFGADLPLRALFEAPTVAGLAARAAAARAGSGFVPPPLVPAARDRALPLSFAQQRFWFVSRLAGARTAYTIPVALHLRGGLDAVAMQSAVNALVARHESLRTVFRVENGEPVQVILPELHVPLPFADLAGTADAGEQAQAAGEEMARAPFDLEAGPLFRARLLRVAEEEHVLLLAMHHIVSDGWSLGVLFRELSAFYGAAREGREAALAPLPVQYADYAVWQRERLDGPALERELAFWRETLDGAPVLALPTDRPHPPLPSFRGGMVPFALTPELSASVAELGRRHGATVFMTLLAAFDVLLARWSGADDVVIGSPIAGRTPEETEGLIGVFLNTLTLRASLAGDPTFSALLEQVRGRTLDAYAHQEVPFERLVEDLKVERSVARHPLFQVLFSMQPGGTGAALEFPGLHVGASEPDTGSAKVDLTLAMVDAGGVLHGGFKYAQDVFDEATIRRLAEHFGTLIASAVAAPDSRVSALRMMGAEERRTVVEEWNRTAADHPVQVIHRLVSEQVRRTPNAPAVVSGDASVTYSELDQWANRIAHRLARMGAGLERRVALLVDRSPALVAAELGILKAGSAYVPVDPLSPPERIAYTLDDAGVVAVVAGSAWRERLVLVSAPVLWLDEDDLSGESAEEPPVHADADALAYVIYTSGSTGRPKGVAVTHRSTANLLGWYQSAYALGPDDRGSLLGSPAFDASVMETWAPLSAGASIHVLPEALRGDPAGLARWLGDTGVNVCFLPTPAAEAVLEAIERGVPRPASLRALLSGGDALRRRGPAGLRLVNGYGPTENTVFSTTSDVPPAGPGLPSIGKPLHNQQCYVLDARGEPVPIGIAGELHLAGAGLARGYLNRPALTAERFIPNPFATEPGARMYTTGDRVRWLADGELEFLGRADGQVKVRGFRVELGEIEAVLLAHPAIVQAAVTVRGEGANRMLVAYVQPADGAVLDGAAVRAHVRERLPDYMVPARAVLLERLPLGATGKVDRRRLPEPSSEEPRTVSVPQSATERTIAAVWREVLEVDAVGLDDNFFEIGGHSMLVARVQEKLGRALGREVSVVDLFQHSTVAALAAHLDPRASPATAGTTESPHAEAADRGASRRDRLRRRR</sequence>
<dbReference type="FunFam" id="2.30.38.10:FF:000001">
    <property type="entry name" value="Non-ribosomal peptide synthetase PvdI"/>
    <property type="match status" value="3"/>
</dbReference>
<dbReference type="InterPro" id="IPR020845">
    <property type="entry name" value="AMP-binding_CS"/>
</dbReference>
<accession>A0A841H2J9</accession>
<dbReference type="PROSITE" id="PS50075">
    <property type="entry name" value="CARRIER"/>
    <property type="match status" value="3"/>
</dbReference>
<dbReference type="SUPFAM" id="SSF52777">
    <property type="entry name" value="CoA-dependent acyltransferases"/>
    <property type="match status" value="6"/>
</dbReference>
<dbReference type="NCBIfam" id="TIGR01733">
    <property type="entry name" value="AA-adenyl-dom"/>
    <property type="match status" value="3"/>
</dbReference>
<dbReference type="Gene3D" id="1.10.1200.10">
    <property type="entry name" value="ACP-like"/>
    <property type="match status" value="3"/>
</dbReference>
<feature type="domain" description="Carrier" evidence="5">
    <location>
        <begin position="1009"/>
        <end position="1084"/>
    </location>
</feature>
<gene>
    <name evidence="6" type="ORF">HNQ61_003860</name>
</gene>
<dbReference type="InterPro" id="IPR006162">
    <property type="entry name" value="Ppantetheine_attach_site"/>
</dbReference>
<feature type="region of interest" description="Disordered" evidence="4">
    <location>
        <begin position="3192"/>
        <end position="3222"/>
    </location>
</feature>
<dbReference type="FunFam" id="3.40.50.980:FF:000001">
    <property type="entry name" value="Non-ribosomal peptide synthetase"/>
    <property type="match status" value="3"/>
</dbReference>
<organism evidence="6 7">
    <name type="scientific">Longimicrobium terrae</name>
    <dbReference type="NCBI Taxonomy" id="1639882"/>
    <lineage>
        <taxon>Bacteria</taxon>
        <taxon>Pseudomonadati</taxon>
        <taxon>Gemmatimonadota</taxon>
        <taxon>Longimicrobiia</taxon>
        <taxon>Longimicrobiales</taxon>
        <taxon>Longimicrobiaceae</taxon>
        <taxon>Longimicrobium</taxon>
    </lineage>
</organism>
<dbReference type="InterPro" id="IPR025110">
    <property type="entry name" value="AMP-bd_C"/>
</dbReference>
<dbReference type="SMART" id="SM00823">
    <property type="entry name" value="PKS_PP"/>
    <property type="match status" value="3"/>
</dbReference>
<dbReference type="FunFam" id="3.30.300.30:FF:000010">
    <property type="entry name" value="Enterobactin synthetase component F"/>
    <property type="match status" value="3"/>
</dbReference>
<evidence type="ECO:0000256" key="2">
    <source>
        <dbReference type="ARBA" id="ARBA00022450"/>
    </source>
</evidence>
<dbReference type="GO" id="GO:0044550">
    <property type="term" value="P:secondary metabolite biosynthetic process"/>
    <property type="evidence" value="ECO:0007669"/>
    <property type="project" value="UniProtKB-ARBA"/>
</dbReference>
<feature type="compositionally biased region" description="Basic and acidic residues" evidence="4">
    <location>
        <begin position="3098"/>
        <end position="3113"/>
    </location>
</feature>
<dbReference type="CDD" id="cd19531">
    <property type="entry name" value="LCL_NRPS-like"/>
    <property type="match status" value="3"/>
</dbReference>
<comment type="cofactor">
    <cofactor evidence="1">
        <name>pantetheine 4'-phosphate</name>
        <dbReference type="ChEBI" id="CHEBI:47942"/>
    </cofactor>
</comment>
<dbReference type="PROSITE" id="PS00012">
    <property type="entry name" value="PHOSPHOPANTETHEINE"/>
    <property type="match status" value="1"/>
</dbReference>
<dbReference type="Gene3D" id="2.30.38.10">
    <property type="entry name" value="Luciferase, Domain 3"/>
    <property type="match status" value="3"/>
</dbReference>
<dbReference type="InterPro" id="IPR001242">
    <property type="entry name" value="Condensation_dom"/>
</dbReference>
<dbReference type="GO" id="GO:0043041">
    <property type="term" value="P:amino acid activation for nonribosomal peptide biosynthetic process"/>
    <property type="evidence" value="ECO:0007669"/>
    <property type="project" value="TreeGrafter"/>
</dbReference>
<dbReference type="FunFam" id="3.30.559.10:FF:000012">
    <property type="entry name" value="Non-ribosomal peptide synthetase"/>
    <property type="match status" value="3"/>
</dbReference>
<reference evidence="6 7" key="1">
    <citation type="submission" date="2020-08" db="EMBL/GenBank/DDBJ databases">
        <title>Genomic Encyclopedia of Type Strains, Phase IV (KMG-IV): sequencing the most valuable type-strain genomes for metagenomic binning, comparative biology and taxonomic classification.</title>
        <authorList>
            <person name="Goeker M."/>
        </authorList>
    </citation>
    <scope>NUCLEOTIDE SEQUENCE [LARGE SCALE GENOMIC DNA]</scope>
    <source>
        <strain evidence="6 7">DSM 29007</strain>
    </source>
</reference>
<evidence type="ECO:0000256" key="1">
    <source>
        <dbReference type="ARBA" id="ARBA00001957"/>
    </source>
</evidence>
<dbReference type="Pfam" id="PF00668">
    <property type="entry name" value="Condensation"/>
    <property type="match status" value="3"/>
</dbReference>
<dbReference type="FunFam" id="3.40.50.12780:FF:000012">
    <property type="entry name" value="Non-ribosomal peptide synthetase"/>
    <property type="match status" value="3"/>
</dbReference>
<dbReference type="Gene3D" id="3.30.559.30">
    <property type="entry name" value="Nonribosomal peptide synthetase, condensation domain"/>
    <property type="match status" value="3"/>
</dbReference>
<dbReference type="PANTHER" id="PTHR45527">
    <property type="entry name" value="NONRIBOSOMAL PEPTIDE SYNTHETASE"/>
    <property type="match status" value="1"/>
</dbReference>
<dbReference type="Pfam" id="PF13193">
    <property type="entry name" value="AMP-binding_C"/>
    <property type="match status" value="3"/>
</dbReference>
<dbReference type="InterPro" id="IPR010071">
    <property type="entry name" value="AA_adenyl_dom"/>
</dbReference>
<dbReference type="Proteomes" id="UP000582837">
    <property type="component" value="Unassembled WGS sequence"/>
</dbReference>
<dbReference type="GO" id="GO:0005829">
    <property type="term" value="C:cytosol"/>
    <property type="evidence" value="ECO:0007669"/>
    <property type="project" value="TreeGrafter"/>
</dbReference>
<feature type="domain" description="Carrier" evidence="5">
    <location>
        <begin position="3117"/>
        <end position="3192"/>
    </location>
</feature>
<dbReference type="InterPro" id="IPR023213">
    <property type="entry name" value="CAT-like_dom_sf"/>
</dbReference>
<dbReference type="FunFam" id="1.10.1200.10:FF:000016">
    <property type="entry name" value="Non-ribosomal peptide synthase"/>
    <property type="match status" value="3"/>
</dbReference>
<dbReference type="Gene3D" id="3.30.300.30">
    <property type="match status" value="3"/>
</dbReference>
<evidence type="ECO:0000313" key="7">
    <source>
        <dbReference type="Proteomes" id="UP000582837"/>
    </source>
</evidence>
<dbReference type="GO" id="GO:0003824">
    <property type="term" value="F:catalytic activity"/>
    <property type="evidence" value="ECO:0007669"/>
    <property type="project" value="InterPro"/>
</dbReference>
<comment type="caution">
    <text evidence="6">The sequence shown here is derived from an EMBL/GenBank/DDBJ whole genome shotgun (WGS) entry which is preliminary data.</text>
</comment>
<dbReference type="Gene3D" id="3.40.50.980">
    <property type="match status" value="6"/>
</dbReference>
<proteinExistence type="predicted"/>
<dbReference type="InterPro" id="IPR020806">
    <property type="entry name" value="PKS_PP-bd"/>
</dbReference>
<dbReference type="GO" id="GO:0072330">
    <property type="term" value="P:monocarboxylic acid biosynthetic process"/>
    <property type="evidence" value="ECO:0007669"/>
    <property type="project" value="UniProtKB-ARBA"/>
</dbReference>
<feature type="domain" description="Carrier" evidence="5">
    <location>
        <begin position="2070"/>
        <end position="2144"/>
    </location>
</feature>
<dbReference type="CDD" id="cd17651">
    <property type="entry name" value="A_NRPS_VisG_like"/>
    <property type="match status" value="1"/>
</dbReference>
<feature type="region of interest" description="Disordered" evidence="4">
    <location>
        <begin position="2051"/>
        <end position="2071"/>
    </location>
</feature>
<dbReference type="SUPFAM" id="SSF47336">
    <property type="entry name" value="ACP-like"/>
    <property type="match status" value="3"/>
</dbReference>
<protein>
    <submittedName>
        <fullName evidence="6">Amino acid adenylation domain-containing protein</fullName>
    </submittedName>
</protein>
<dbReference type="CDD" id="cd05930">
    <property type="entry name" value="A_NRPS"/>
    <property type="match status" value="2"/>
</dbReference>